<dbReference type="InterPro" id="IPR045340">
    <property type="entry name" value="DUF6533"/>
</dbReference>
<feature type="domain" description="DUF6533" evidence="2">
    <location>
        <begin position="2"/>
        <end position="33"/>
    </location>
</feature>
<feature type="transmembrane region" description="Helical" evidence="1">
    <location>
        <begin position="143"/>
        <end position="168"/>
    </location>
</feature>
<keyword evidence="1" id="KW-1133">Transmembrane helix</keyword>
<feature type="transmembrane region" description="Helical" evidence="1">
    <location>
        <begin position="194"/>
        <end position="214"/>
    </location>
</feature>
<dbReference type="AlphaFoldDB" id="A0A8S0W631"/>
<feature type="transmembrane region" description="Helical" evidence="1">
    <location>
        <begin position="94"/>
        <end position="118"/>
    </location>
</feature>
<protein>
    <recommendedName>
        <fullName evidence="2">DUF6533 domain-containing protein</fullName>
    </recommendedName>
</protein>
<dbReference type="EMBL" id="CACVBS010000043">
    <property type="protein sequence ID" value="CAA7264094.1"/>
    <property type="molecule type" value="Genomic_DNA"/>
</dbReference>
<dbReference type="Proteomes" id="UP000467700">
    <property type="component" value="Unassembled WGS sequence"/>
</dbReference>
<comment type="caution">
    <text evidence="3">The sequence shown here is derived from an EMBL/GenBank/DDBJ whole genome shotgun (WGS) entry which is preliminary data.</text>
</comment>
<keyword evidence="4" id="KW-1185">Reference proteome</keyword>
<proteinExistence type="predicted"/>
<dbReference type="Pfam" id="PF20151">
    <property type="entry name" value="DUF6533"/>
    <property type="match status" value="1"/>
</dbReference>
<name>A0A8S0W631_CYCAE</name>
<sequence>MTLTIEQEVERVWHAKKTLMTTLFFLNRYIPPIAFAVDVYGEYFAPSAATAVRDIKIFYCKGHLFQVLMLDLVEVGFIECTLIICTHALFRKRLLLWFLIFLSVIAAIMNLVCFAVFLPRCESWTIGVYLGIGGCLGVCSEDLFYVILTASWIPLLLLEILTFVLTAWKSYQSLSPYSTSWTKRVIRTIMRDRLIYFIAIIGITVLNFLAMWAMTVPITPYTVVALQKGLQPAICTRLLLDVREAADAEDEKEKNEGSGLGSIAFRAPEVSQQSESYSSMTRSPPCHSGVFKPFLPQTRRLTTDRPLPIHFFTTDQELRCCFTEDDTRPTQDLRMMNSEYLCLTEPRYPVDARNSESDKIITRMSSFQPHISGSMASQPLVSGTPILCALDVGDRFERQRETQRAEEIAKEEERLEPSIASLNQYNPPPPSPIRTPSNLAGVCQRKDLIPESLLCLWTKPIFSLQADIPDCGGLGGRNFGAEWPSFDEERNKARALNDVLVLHSTRCKLIDFNLLRDFSLPSVSKDLAPSMPTPLSLSLKCDMDVAEPSPQWYTIGELEAANKIVAPLFQALCLAHQHRPALPRSRHFAPGASPNGHLLNGRADYLGSTAEAVEALCKSKSLTEPGSTGVYWTPVDGLGPWIPGEHRRWFLGLQIGPPFLGGDSVNLE</sequence>
<evidence type="ECO:0000313" key="4">
    <source>
        <dbReference type="Proteomes" id="UP000467700"/>
    </source>
</evidence>
<evidence type="ECO:0000259" key="2">
    <source>
        <dbReference type="Pfam" id="PF20151"/>
    </source>
</evidence>
<organism evidence="3 4">
    <name type="scientific">Cyclocybe aegerita</name>
    <name type="common">Black poplar mushroom</name>
    <name type="synonym">Agrocybe aegerita</name>
    <dbReference type="NCBI Taxonomy" id="1973307"/>
    <lineage>
        <taxon>Eukaryota</taxon>
        <taxon>Fungi</taxon>
        <taxon>Dikarya</taxon>
        <taxon>Basidiomycota</taxon>
        <taxon>Agaricomycotina</taxon>
        <taxon>Agaricomycetes</taxon>
        <taxon>Agaricomycetidae</taxon>
        <taxon>Agaricales</taxon>
        <taxon>Agaricineae</taxon>
        <taxon>Bolbitiaceae</taxon>
        <taxon>Cyclocybe</taxon>
    </lineage>
</organism>
<evidence type="ECO:0000256" key="1">
    <source>
        <dbReference type="SAM" id="Phobius"/>
    </source>
</evidence>
<keyword evidence="1" id="KW-0812">Transmembrane</keyword>
<dbReference type="OrthoDB" id="3354157at2759"/>
<keyword evidence="1" id="KW-0472">Membrane</keyword>
<accession>A0A8S0W631</accession>
<reference evidence="3 4" key="1">
    <citation type="submission" date="2020-01" db="EMBL/GenBank/DDBJ databases">
        <authorList>
            <person name="Gupta K D."/>
        </authorList>
    </citation>
    <scope>NUCLEOTIDE SEQUENCE [LARGE SCALE GENOMIC DNA]</scope>
</reference>
<evidence type="ECO:0000313" key="3">
    <source>
        <dbReference type="EMBL" id="CAA7264094.1"/>
    </source>
</evidence>
<gene>
    <name evidence="3" type="ORF">AAE3_LOCUS6482</name>
</gene>